<name>A0A1T5I1W2_9GAMM</name>
<reference evidence="2 3" key="1">
    <citation type="submission" date="2017-02" db="EMBL/GenBank/DDBJ databases">
        <authorList>
            <person name="Peterson S.W."/>
        </authorList>
    </citation>
    <scope>NUCLEOTIDE SEQUENCE [LARGE SCALE GENOMIC DNA]</scope>
    <source>
        <strain evidence="3">type strain: NCCB 100098</strain>
    </source>
</reference>
<dbReference type="Proteomes" id="UP000189966">
    <property type="component" value="Unassembled WGS sequence"/>
</dbReference>
<feature type="chain" id="PRO_5012097713" description="YjbH domain-containing protein" evidence="1">
    <location>
        <begin position="38"/>
        <end position="741"/>
    </location>
</feature>
<keyword evidence="1" id="KW-0732">Signal</keyword>
<accession>A0A1T5I1W2</accession>
<evidence type="ECO:0000313" key="3">
    <source>
        <dbReference type="Proteomes" id="UP000189966"/>
    </source>
</evidence>
<sequence>MNSVTSASHRLPLLGQRPLFAFSALAIALLPLCHAQADEFSYPQMRYSNSDFGGVGLMQMPTARMQPEGEFTFGTTISSDYHHYWTSLQLLPWLEATIRYTQVPDLYYSGDQSFSGDTLYTDKGIDAKVRLWQESYWLPEVAIGIRDLGGTGLFDGEFIAANKRVGPLDFTLGLGWGYIGQRGNITNPLCKIDDAFCDRNNGYKYTGGSFETGNWFKGNAALYGGVEYQTPWQPLQLKLEYDGNDYSDDFLANNGHDMTPKTPFNFGAVYQLTDWATANISYERGTTVSFGLSVNTNFNQLKASWLDEPMPAVTTAPTAKTLTTEQWQQLAQDVEDIAGYKNPTIYQNGDDSITVVAEQVKYRDRDQAQLRAGILLNNQAPAVEQFTIIETVANQPITETVLNRKQLLQVANNDYIGSHIDDSRTTAAPTNVQGQQMADLNQNWNVGIAPTLQQSLGGSEGFYMFNVGVTASADYWFNNHFTVGGSVYLNLYDTYDKFKYDVPPDGTHNKRVRTLVRQYITDNTLRMNNLQLTWLDQVSSDWYAQAYAGYLEVMFGGVGGEVLYRPVGSNWALGLDVNYVKQRDPHSAFGFFKDQNQYDDHLGRSYEVQTGTATGNLTAYYQPQWQWLPNTLLKVSAGRYLAEDTGVTIDFSKQFDSGIIAGAFVTKTSMSAEEYGEGSFNKGFYISIPFDILTVKPSTSRAHISWLPMNRDGGQMLGRQYHLYDLTDGRQPWSGRKAFNN</sequence>
<feature type="signal peptide" evidence="1">
    <location>
        <begin position="1"/>
        <end position="37"/>
    </location>
</feature>
<dbReference type="InterPro" id="IPR010344">
    <property type="entry name" value="YbjH"/>
</dbReference>
<evidence type="ECO:0008006" key="4">
    <source>
        <dbReference type="Google" id="ProtNLM"/>
    </source>
</evidence>
<evidence type="ECO:0000313" key="2">
    <source>
        <dbReference type="EMBL" id="SKC33067.1"/>
    </source>
</evidence>
<dbReference type="Pfam" id="PF06082">
    <property type="entry name" value="YjbH"/>
    <property type="match status" value="1"/>
</dbReference>
<protein>
    <recommendedName>
        <fullName evidence="4">YjbH domain-containing protein</fullName>
    </recommendedName>
</protein>
<proteinExistence type="predicted"/>
<gene>
    <name evidence="2" type="ORF">CZ809_02596</name>
</gene>
<organism evidence="2 3">
    <name type="scientific">Photobacterium piscicola</name>
    <dbReference type="NCBI Taxonomy" id="1378299"/>
    <lineage>
        <taxon>Bacteria</taxon>
        <taxon>Pseudomonadati</taxon>
        <taxon>Pseudomonadota</taxon>
        <taxon>Gammaproteobacteria</taxon>
        <taxon>Vibrionales</taxon>
        <taxon>Vibrionaceae</taxon>
        <taxon>Photobacterium</taxon>
    </lineage>
</organism>
<dbReference type="AlphaFoldDB" id="A0A1T5I1W2"/>
<dbReference type="EMBL" id="FUZI01000004">
    <property type="protein sequence ID" value="SKC33067.1"/>
    <property type="molecule type" value="Genomic_DNA"/>
</dbReference>
<evidence type="ECO:0000256" key="1">
    <source>
        <dbReference type="SAM" id="SignalP"/>
    </source>
</evidence>
<dbReference type="RefSeq" id="WP_080158039.1">
    <property type="nucleotide sequence ID" value="NZ_FUZI01000004.1"/>
</dbReference>
<dbReference type="OrthoDB" id="19542at2"/>